<keyword evidence="2" id="KW-0472">Membrane</keyword>
<proteinExistence type="predicted"/>
<dbReference type="EMBL" id="BCTA01000093">
    <property type="protein sequence ID" value="GAT12314.1"/>
    <property type="molecule type" value="Genomic_DNA"/>
</dbReference>
<feature type="compositionally biased region" description="Low complexity" evidence="1">
    <location>
        <begin position="72"/>
        <end position="81"/>
    </location>
</feature>
<keyword evidence="4" id="KW-1185">Reference proteome</keyword>
<accession>A0ABQ0KRT5</accession>
<feature type="region of interest" description="Disordered" evidence="1">
    <location>
        <begin position="69"/>
        <end position="106"/>
    </location>
</feature>
<evidence type="ECO:0000313" key="3">
    <source>
        <dbReference type="EMBL" id="GAT12314.1"/>
    </source>
</evidence>
<name>A0ABQ0KRT5_MYCNV</name>
<evidence type="ECO:0000256" key="1">
    <source>
        <dbReference type="SAM" id="MobiDB-lite"/>
    </source>
</evidence>
<feature type="transmembrane region" description="Helical" evidence="2">
    <location>
        <begin position="43"/>
        <end position="63"/>
    </location>
</feature>
<organism evidence="3 4">
    <name type="scientific">Mycolicibacterium novocastrense</name>
    <name type="common">Mycobacterium novocastrense</name>
    <dbReference type="NCBI Taxonomy" id="59813"/>
    <lineage>
        <taxon>Bacteria</taxon>
        <taxon>Bacillati</taxon>
        <taxon>Actinomycetota</taxon>
        <taxon>Actinomycetes</taxon>
        <taxon>Mycobacteriales</taxon>
        <taxon>Mycobacteriaceae</taxon>
        <taxon>Mycolicibacterium</taxon>
    </lineage>
</organism>
<keyword evidence="2" id="KW-0812">Transmembrane</keyword>
<sequence>MSDWQSFFVPAVPLLDGVLRGTVTFLALLVLMRIVGQRESGGLGITDVLIIVLVAEAAAPALYTDETTLIDSSSSSSRSCSGAWRSTPSRTGFRCSPASSRRIPNH</sequence>
<gene>
    <name evidence="3" type="ORF">RMCN_5447</name>
</gene>
<dbReference type="Proteomes" id="UP000069773">
    <property type="component" value="Unassembled WGS sequence"/>
</dbReference>
<keyword evidence="2" id="KW-1133">Transmembrane helix</keyword>
<reference evidence="3 4" key="1">
    <citation type="journal article" date="2016" name="Genome Announc.">
        <title>Draft Genome Sequences of Five Rapidly Growing Mycobacterium Species, M. thermoresistibile, M. fortuitum subsp. acetamidolyticum, M. canariasense, M. brisbanense, and M. novocastrense.</title>
        <authorList>
            <person name="Katahira K."/>
            <person name="Ogura Y."/>
            <person name="Gotoh Y."/>
            <person name="Hayashi T."/>
        </authorList>
    </citation>
    <scope>NUCLEOTIDE SEQUENCE [LARGE SCALE GENOMIC DNA]</scope>
    <source>
        <strain evidence="3 4">JCM18114</strain>
    </source>
</reference>
<feature type="transmembrane region" description="Helical" evidence="2">
    <location>
        <begin position="12"/>
        <end position="31"/>
    </location>
</feature>
<protein>
    <submittedName>
        <fullName evidence="3">Membrane protein</fullName>
    </submittedName>
</protein>
<dbReference type="RefSeq" id="WP_234787810.1">
    <property type="nucleotide sequence ID" value="NZ_BCTA01000093.1"/>
</dbReference>
<comment type="caution">
    <text evidence="3">The sequence shown here is derived from an EMBL/GenBank/DDBJ whole genome shotgun (WGS) entry which is preliminary data.</text>
</comment>
<evidence type="ECO:0000313" key="4">
    <source>
        <dbReference type="Proteomes" id="UP000069773"/>
    </source>
</evidence>
<evidence type="ECO:0000256" key="2">
    <source>
        <dbReference type="SAM" id="Phobius"/>
    </source>
</evidence>